<dbReference type="InterPro" id="IPR000868">
    <property type="entry name" value="Isochorismatase-like_dom"/>
</dbReference>
<dbReference type="AlphaFoldDB" id="A0A327KVU3"/>
<dbReference type="Proteomes" id="UP000248863">
    <property type="component" value="Unassembled WGS sequence"/>
</dbReference>
<protein>
    <submittedName>
        <fullName evidence="3">Cysteine hydrolase</fullName>
    </submittedName>
</protein>
<evidence type="ECO:0000259" key="2">
    <source>
        <dbReference type="Pfam" id="PF00857"/>
    </source>
</evidence>
<dbReference type="Pfam" id="PF00857">
    <property type="entry name" value="Isochorismatase"/>
    <property type="match status" value="1"/>
</dbReference>
<reference evidence="3 4" key="1">
    <citation type="submission" date="2017-07" db="EMBL/GenBank/DDBJ databases">
        <title>Draft Genome Sequences of Select Purple Nonsulfur Bacteria.</title>
        <authorList>
            <person name="Lasarre B."/>
            <person name="Mckinlay J.B."/>
        </authorList>
    </citation>
    <scope>NUCLEOTIDE SEQUENCE [LARGE SCALE GENOMIC DNA]</scope>
    <source>
        <strain evidence="3 4">DSM 11907</strain>
    </source>
</reference>
<dbReference type="InterPro" id="IPR050272">
    <property type="entry name" value="Isochorismatase-like_hydrls"/>
</dbReference>
<dbReference type="EMBL" id="NPEU01000004">
    <property type="protein sequence ID" value="RAI42104.1"/>
    <property type="molecule type" value="Genomic_DNA"/>
</dbReference>
<comment type="caution">
    <text evidence="3">The sequence shown here is derived from an EMBL/GenBank/DDBJ whole genome shotgun (WGS) entry which is preliminary data.</text>
</comment>
<keyword evidence="4" id="KW-1185">Reference proteome</keyword>
<sequence length="207" mass="21910">MSIAAVPTDKTALLIVDLQNDFLHPDGAYGRAGQSVPEIAALPARIKPLAAALRAAGGLVVSTQFTLVPGRGGEPMISPHLKQLRPFLKKGDFLPGAWGHQLVDALQPADVSVEKIAYSAFYMTRLEWVLRKTGIERLIACGIVTNGGVASTVRDAHVREFEITVLTDGCAAFTPAVHATAIEALRPVARITTVAEVLAEIRAEAGA</sequence>
<feature type="domain" description="Isochorismatase-like" evidence="2">
    <location>
        <begin position="11"/>
        <end position="195"/>
    </location>
</feature>
<dbReference type="PANTHER" id="PTHR43540:SF1">
    <property type="entry name" value="ISOCHORISMATASE HYDROLASE"/>
    <property type="match status" value="1"/>
</dbReference>
<dbReference type="CDD" id="cd00431">
    <property type="entry name" value="cysteine_hydrolases"/>
    <property type="match status" value="1"/>
</dbReference>
<keyword evidence="1 3" id="KW-0378">Hydrolase</keyword>
<proteinExistence type="predicted"/>
<dbReference type="SUPFAM" id="SSF52499">
    <property type="entry name" value="Isochorismatase-like hydrolases"/>
    <property type="match status" value="1"/>
</dbReference>
<name>A0A327KVU3_9BRAD</name>
<dbReference type="RefSeq" id="WP_111355155.1">
    <property type="nucleotide sequence ID" value="NZ_NHSK01000161.1"/>
</dbReference>
<organism evidence="3 4">
    <name type="scientific">Rhodoplanes elegans</name>
    <dbReference type="NCBI Taxonomy" id="29408"/>
    <lineage>
        <taxon>Bacteria</taxon>
        <taxon>Pseudomonadati</taxon>
        <taxon>Pseudomonadota</taxon>
        <taxon>Alphaproteobacteria</taxon>
        <taxon>Hyphomicrobiales</taxon>
        <taxon>Nitrobacteraceae</taxon>
        <taxon>Rhodoplanes</taxon>
    </lineage>
</organism>
<dbReference type="GO" id="GO:0016787">
    <property type="term" value="F:hydrolase activity"/>
    <property type="evidence" value="ECO:0007669"/>
    <property type="project" value="UniProtKB-KW"/>
</dbReference>
<dbReference type="PANTHER" id="PTHR43540">
    <property type="entry name" value="PEROXYUREIDOACRYLATE/UREIDOACRYLATE AMIDOHYDROLASE-RELATED"/>
    <property type="match status" value="1"/>
</dbReference>
<evidence type="ECO:0000313" key="4">
    <source>
        <dbReference type="Proteomes" id="UP000248863"/>
    </source>
</evidence>
<evidence type="ECO:0000313" key="3">
    <source>
        <dbReference type="EMBL" id="RAI42104.1"/>
    </source>
</evidence>
<dbReference type="InterPro" id="IPR036380">
    <property type="entry name" value="Isochorismatase-like_sf"/>
</dbReference>
<dbReference type="OrthoDB" id="9807387at2"/>
<gene>
    <name evidence="3" type="ORF">CH338_00890</name>
</gene>
<dbReference type="Gene3D" id="3.40.50.850">
    <property type="entry name" value="Isochorismatase-like"/>
    <property type="match status" value="1"/>
</dbReference>
<evidence type="ECO:0000256" key="1">
    <source>
        <dbReference type="ARBA" id="ARBA00022801"/>
    </source>
</evidence>
<accession>A0A327KVU3</accession>